<proteinExistence type="predicted"/>
<organism evidence="1 2">
    <name type="scientific">Hymenobacter cavernae</name>
    <dbReference type="NCBI Taxonomy" id="2044852"/>
    <lineage>
        <taxon>Bacteria</taxon>
        <taxon>Pseudomonadati</taxon>
        <taxon>Bacteroidota</taxon>
        <taxon>Cytophagia</taxon>
        <taxon>Cytophagales</taxon>
        <taxon>Hymenobacteraceae</taxon>
        <taxon>Hymenobacter</taxon>
    </lineage>
</organism>
<dbReference type="Proteomes" id="UP000632273">
    <property type="component" value="Unassembled WGS sequence"/>
</dbReference>
<evidence type="ECO:0000313" key="2">
    <source>
        <dbReference type="Proteomes" id="UP000632273"/>
    </source>
</evidence>
<sequence>MVTAPVGAAATKRVGTAVLTEPDTAPETDPELWRWTEDLLDHMRTARPYLAPELTLGELAAQLRTNTSRLSRTKFCS</sequence>
<evidence type="ECO:0008006" key="3">
    <source>
        <dbReference type="Google" id="ProtNLM"/>
    </source>
</evidence>
<comment type="caution">
    <text evidence="1">The sequence shown here is derived from an EMBL/GenBank/DDBJ whole genome shotgun (WGS) entry which is preliminary data.</text>
</comment>
<accession>A0ABQ1UL48</accession>
<reference evidence="2" key="1">
    <citation type="journal article" date="2019" name="Int. J. Syst. Evol. Microbiol.">
        <title>The Global Catalogue of Microorganisms (GCM) 10K type strain sequencing project: providing services to taxonomists for standard genome sequencing and annotation.</title>
        <authorList>
            <consortium name="The Broad Institute Genomics Platform"/>
            <consortium name="The Broad Institute Genome Sequencing Center for Infectious Disease"/>
            <person name="Wu L."/>
            <person name="Ma J."/>
        </authorList>
    </citation>
    <scope>NUCLEOTIDE SEQUENCE [LARGE SCALE GENOMIC DNA]</scope>
    <source>
        <strain evidence="2">CGMCC 1.15197</strain>
    </source>
</reference>
<evidence type="ECO:0000313" key="1">
    <source>
        <dbReference type="EMBL" id="GGF21696.1"/>
    </source>
</evidence>
<dbReference type="EMBL" id="BMHT01000007">
    <property type="protein sequence ID" value="GGF21696.1"/>
    <property type="molecule type" value="Genomic_DNA"/>
</dbReference>
<name>A0ABQ1UL48_9BACT</name>
<keyword evidence="2" id="KW-1185">Reference proteome</keyword>
<gene>
    <name evidence="1" type="ORF">GCM10011383_36670</name>
</gene>
<protein>
    <recommendedName>
        <fullName evidence="3">HTH araC/xylS-type domain-containing protein</fullName>
    </recommendedName>
</protein>